<name>A0AAV5IS52_9ROSI</name>
<gene>
    <name evidence="1" type="ORF">SLEP1_g14493</name>
</gene>
<proteinExistence type="predicted"/>
<evidence type="ECO:0000313" key="1">
    <source>
        <dbReference type="EMBL" id="GKV01998.1"/>
    </source>
</evidence>
<reference evidence="1 2" key="1">
    <citation type="journal article" date="2021" name="Commun. Biol.">
        <title>The genome of Shorea leprosula (Dipterocarpaceae) highlights the ecological relevance of drought in aseasonal tropical rainforests.</title>
        <authorList>
            <person name="Ng K.K.S."/>
            <person name="Kobayashi M.J."/>
            <person name="Fawcett J.A."/>
            <person name="Hatakeyama M."/>
            <person name="Paape T."/>
            <person name="Ng C.H."/>
            <person name="Ang C.C."/>
            <person name="Tnah L.H."/>
            <person name="Lee C.T."/>
            <person name="Nishiyama T."/>
            <person name="Sese J."/>
            <person name="O'Brien M.J."/>
            <person name="Copetti D."/>
            <person name="Mohd Noor M.I."/>
            <person name="Ong R.C."/>
            <person name="Putra M."/>
            <person name="Sireger I.Z."/>
            <person name="Indrioko S."/>
            <person name="Kosugi Y."/>
            <person name="Izuno A."/>
            <person name="Isagi Y."/>
            <person name="Lee S.L."/>
            <person name="Shimizu K.K."/>
        </authorList>
    </citation>
    <scope>NUCLEOTIDE SEQUENCE [LARGE SCALE GENOMIC DNA]</scope>
    <source>
        <strain evidence="1">214</strain>
    </source>
</reference>
<protein>
    <submittedName>
        <fullName evidence="1">Uncharacterized protein</fullName>
    </submittedName>
</protein>
<dbReference type="EMBL" id="BPVZ01000018">
    <property type="protein sequence ID" value="GKV01998.1"/>
    <property type="molecule type" value="Genomic_DNA"/>
</dbReference>
<dbReference type="Proteomes" id="UP001054252">
    <property type="component" value="Unassembled WGS sequence"/>
</dbReference>
<keyword evidence="2" id="KW-1185">Reference proteome</keyword>
<dbReference type="AlphaFoldDB" id="A0AAV5IS52"/>
<organism evidence="1 2">
    <name type="scientific">Rubroshorea leprosula</name>
    <dbReference type="NCBI Taxonomy" id="152421"/>
    <lineage>
        <taxon>Eukaryota</taxon>
        <taxon>Viridiplantae</taxon>
        <taxon>Streptophyta</taxon>
        <taxon>Embryophyta</taxon>
        <taxon>Tracheophyta</taxon>
        <taxon>Spermatophyta</taxon>
        <taxon>Magnoliopsida</taxon>
        <taxon>eudicotyledons</taxon>
        <taxon>Gunneridae</taxon>
        <taxon>Pentapetalae</taxon>
        <taxon>rosids</taxon>
        <taxon>malvids</taxon>
        <taxon>Malvales</taxon>
        <taxon>Dipterocarpaceae</taxon>
        <taxon>Rubroshorea</taxon>
    </lineage>
</organism>
<sequence length="46" mass="5435">MKIFNFFFCSNQHLDLNSWILETLDYLIPLPPTKPLHFPIIVASFL</sequence>
<evidence type="ECO:0000313" key="2">
    <source>
        <dbReference type="Proteomes" id="UP001054252"/>
    </source>
</evidence>
<accession>A0AAV5IS52</accession>
<comment type="caution">
    <text evidence="1">The sequence shown here is derived from an EMBL/GenBank/DDBJ whole genome shotgun (WGS) entry which is preliminary data.</text>
</comment>